<keyword evidence="1" id="KW-0547">Nucleotide-binding</keyword>
<evidence type="ECO:0000259" key="4">
    <source>
        <dbReference type="PROSITE" id="PS50011"/>
    </source>
</evidence>
<gene>
    <name evidence="5" type="ORF">NIES806_04470</name>
</gene>
<dbReference type="InterPro" id="IPR000719">
    <property type="entry name" value="Prot_kinase_dom"/>
</dbReference>
<evidence type="ECO:0000256" key="2">
    <source>
        <dbReference type="ARBA" id="ARBA00022840"/>
    </source>
</evidence>
<organism evidence="5 6">
    <name type="scientific">Dolichospermum compactum NIES-806</name>
    <dbReference type="NCBI Taxonomy" id="1973481"/>
    <lineage>
        <taxon>Bacteria</taxon>
        <taxon>Bacillati</taxon>
        <taxon>Cyanobacteriota</taxon>
        <taxon>Cyanophyceae</taxon>
        <taxon>Nostocales</taxon>
        <taxon>Aphanizomenonaceae</taxon>
        <taxon>Dolichospermum</taxon>
        <taxon>Dolichospermum compactum</taxon>
    </lineage>
</organism>
<feature type="domain" description="Protein kinase" evidence="4">
    <location>
        <begin position="11"/>
        <end position="270"/>
    </location>
</feature>
<dbReference type="PANTHER" id="PTHR24363:SF7">
    <property type="entry name" value="SERINE_THREONINE-PROTEIN KINASE-LIKE PROTEIN E"/>
    <property type="match status" value="1"/>
</dbReference>
<protein>
    <submittedName>
        <fullName evidence="5">Serine/threonine kinase</fullName>
    </submittedName>
</protein>
<keyword evidence="5" id="KW-0808">Transferase</keyword>
<evidence type="ECO:0000313" key="5">
    <source>
        <dbReference type="EMBL" id="BAZ84263.1"/>
    </source>
</evidence>
<evidence type="ECO:0000256" key="3">
    <source>
        <dbReference type="SAM" id="Phobius"/>
    </source>
</evidence>
<dbReference type="CDD" id="cd14014">
    <property type="entry name" value="STKc_PknB_like"/>
    <property type="match status" value="1"/>
</dbReference>
<dbReference type="Proteomes" id="UP000218702">
    <property type="component" value="Chromosome"/>
</dbReference>
<dbReference type="PROSITE" id="PS00108">
    <property type="entry name" value="PROTEIN_KINASE_ST"/>
    <property type="match status" value="1"/>
</dbReference>
<keyword evidence="3" id="KW-0812">Transmembrane</keyword>
<dbReference type="Pfam" id="PF00069">
    <property type="entry name" value="Pkinase"/>
    <property type="match status" value="1"/>
</dbReference>
<sequence>MMNREILANRYEVQQQLGKKAGRRTFLATDLVTGKSVIVKLLAFSSDFEWDDLKLFEREAQTLKSLSHPRIPLYLDYFEVNSHTYKGFALVQTYIPAQTLEQYLQTGRKFTEIEVKEIASSVLEILIYLHDLNPPVIHRDLKPSNILLGERSGNSVGPVYLVDFGSVQTVLAAEGGTKTIVGTYGYMPQEQFGGRTVPASDLYSLGATLVYLVTGTHPADLPQKDFRIHFQQVANLSPSFANWLELMTEPILEKRFSSASEALSRLQNNFSEVIMPSESKRGDWHWDQNNWISQQQQQDKPAGSKVKLTKNGDALEIIIPPVGFQSSTVFIGFFATFWNSFILVWTIGVLSAPFPANIPFALFSLPFWGVGFSMIYGIVYGLFGGVSIHIDQQQISFNHQLGKWKIPRRRSASRESINKLVYTPQYFTKDSDGDKTQVPAKLVIWAGVEKFEFGVNKFTIKSEAELEWLARELSQWLDMPIRTE</sequence>
<dbReference type="GO" id="GO:0005524">
    <property type="term" value="F:ATP binding"/>
    <property type="evidence" value="ECO:0007669"/>
    <property type="project" value="UniProtKB-KW"/>
</dbReference>
<keyword evidence="3" id="KW-1133">Transmembrane helix</keyword>
<keyword evidence="2" id="KW-0067">ATP-binding</keyword>
<evidence type="ECO:0000313" key="6">
    <source>
        <dbReference type="Proteomes" id="UP000218702"/>
    </source>
</evidence>
<dbReference type="KEGG" id="dcm:NIES806_04470"/>
<dbReference type="AlphaFoldDB" id="A0A1Z4UYK5"/>
<dbReference type="InterPro" id="IPR008271">
    <property type="entry name" value="Ser/Thr_kinase_AS"/>
</dbReference>
<accession>A0A1Z4UYK5</accession>
<proteinExistence type="predicted"/>
<name>A0A1Z4UYK5_9CYAN</name>
<dbReference type="SMART" id="SM00220">
    <property type="entry name" value="S_TKc"/>
    <property type="match status" value="1"/>
</dbReference>
<dbReference type="EMBL" id="AP018316">
    <property type="protein sequence ID" value="BAZ84263.1"/>
    <property type="molecule type" value="Genomic_DNA"/>
</dbReference>
<evidence type="ECO:0000256" key="1">
    <source>
        <dbReference type="ARBA" id="ARBA00022741"/>
    </source>
</evidence>
<keyword evidence="5" id="KW-0418">Kinase</keyword>
<dbReference type="Gene3D" id="1.10.510.10">
    <property type="entry name" value="Transferase(Phosphotransferase) domain 1"/>
    <property type="match status" value="1"/>
</dbReference>
<dbReference type="PANTHER" id="PTHR24363">
    <property type="entry name" value="SERINE/THREONINE PROTEIN KINASE"/>
    <property type="match status" value="1"/>
</dbReference>
<feature type="transmembrane region" description="Helical" evidence="3">
    <location>
        <begin position="360"/>
        <end position="383"/>
    </location>
</feature>
<dbReference type="GO" id="GO:0004674">
    <property type="term" value="F:protein serine/threonine kinase activity"/>
    <property type="evidence" value="ECO:0007669"/>
    <property type="project" value="TreeGrafter"/>
</dbReference>
<dbReference type="InterPro" id="IPR011009">
    <property type="entry name" value="Kinase-like_dom_sf"/>
</dbReference>
<reference evidence="5 6" key="1">
    <citation type="submission" date="2017-06" db="EMBL/GenBank/DDBJ databases">
        <title>Genome sequencing of cyanobaciteial culture collection at National Institute for Environmental Studies (NIES).</title>
        <authorList>
            <person name="Hirose Y."/>
            <person name="Shimura Y."/>
            <person name="Fujisawa T."/>
            <person name="Nakamura Y."/>
            <person name="Kawachi M."/>
        </authorList>
    </citation>
    <scope>NUCLEOTIDE SEQUENCE [LARGE SCALE GENOMIC DNA]</scope>
    <source>
        <strain evidence="5 6">NIES-806</strain>
    </source>
</reference>
<dbReference type="SUPFAM" id="SSF56112">
    <property type="entry name" value="Protein kinase-like (PK-like)"/>
    <property type="match status" value="1"/>
</dbReference>
<dbReference type="PROSITE" id="PS50011">
    <property type="entry name" value="PROTEIN_KINASE_DOM"/>
    <property type="match status" value="1"/>
</dbReference>
<keyword evidence="6" id="KW-1185">Reference proteome</keyword>
<keyword evidence="3" id="KW-0472">Membrane</keyword>
<feature type="transmembrane region" description="Helical" evidence="3">
    <location>
        <begin position="329"/>
        <end position="354"/>
    </location>
</feature>